<evidence type="ECO:0000313" key="2">
    <source>
        <dbReference type="EMBL" id="KYF38515.1"/>
    </source>
</evidence>
<gene>
    <name evidence="2" type="ORF">TGARI_372400</name>
</gene>
<dbReference type="InterPro" id="IPR023393">
    <property type="entry name" value="START-like_dom_sf"/>
</dbReference>
<proteinExistence type="predicted"/>
<accession>A0A139XIA4</accession>
<dbReference type="PROSITE" id="PS50848">
    <property type="entry name" value="START"/>
    <property type="match status" value="1"/>
</dbReference>
<dbReference type="InterPro" id="IPR002913">
    <property type="entry name" value="START_lipid-bd_dom"/>
</dbReference>
<feature type="non-terminal residue" evidence="2">
    <location>
        <position position="119"/>
    </location>
</feature>
<dbReference type="SUPFAM" id="SSF55961">
    <property type="entry name" value="Bet v1-like"/>
    <property type="match status" value="1"/>
</dbReference>
<organism evidence="2 3">
    <name type="scientific">Toxoplasma gondii ARI</name>
    <dbReference type="NCBI Taxonomy" id="1074872"/>
    <lineage>
        <taxon>Eukaryota</taxon>
        <taxon>Sar</taxon>
        <taxon>Alveolata</taxon>
        <taxon>Apicomplexa</taxon>
        <taxon>Conoidasida</taxon>
        <taxon>Coccidia</taxon>
        <taxon>Eucoccidiorida</taxon>
        <taxon>Eimeriorina</taxon>
        <taxon>Sarcocystidae</taxon>
        <taxon>Toxoplasma</taxon>
    </lineage>
</organism>
<reference evidence="2 3" key="1">
    <citation type="journal article" date="2016" name="Nat. Commun.">
        <title>Local admixture of amplified and diversified secreted pathogenesis determinants shapes mosaic Toxoplasma gondii genomes.</title>
        <authorList>
            <person name="Lorenzi H."/>
            <person name="Khan A."/>
            <person name="Behnke M.S."/>
            <person name="Namasivayam S."/>
            <person name="Swapna L.S."/>
            <person name="Hadjithomas M."/>
            <person name="Karamycheva S."/>
            <person name="Pinney D."/>
            <person name="Brunk B.P."/>
            <person name="Ajioka J.W."/>
            <person name="Ajzenberg D."/>
            <person name="Boothroyd J.C."/>
            <person name="Boyle J.P."/>
            <person name="Darde M.L."/>
            <person name="Diaz-Miranda M.A."/>
            <person name="Dubey J.P."/>
            <person name="Fritz H.M."/>
            <person name="Gennari S.M."/>
            <person name="Gregory B.D."/>
            <person name="Kim K."/>
            <person name="Saeij J.P."/>
            <person name="Su C."/>
            <person name="White M.W."/>
            <person name="Zhu X.Q."/>
            <person name="Howe D.K."/>
            <person name="Rosenthal B.M."/>
            <person name="Grigg M.E."/>
            <person name="Parkinson J."/>
            <person name="Liu L."/>
            <person name="Kissinger J.C."/>
            <person name="Roos D.S."/>
            <person name="Sibley L.D."/>
        </authorList>
    </citation>
    <scope>NUCLEOTIDE SEQUENCE [LARGE SCALE GENOMIC DNA]</scope>
    <source>
        <strain evidence="2 3">ARI</strain>
    </source>
</reference>
<evidence type="ECO:0000259" key="1">
    <source>
        <dbReference type="PROSITE" id="PS50848"/>
    </source>
</evidence>
<sequence length="119" mass="13146">MYQAFKGQWGFAGRDFTLLCYQKKISDKRVILGICSLDYPNAPAAADLWPSGAGTFVRATFLKGGYDLQVLASGDVQISFVSQADLKAYGVPAWINKRVKAEQLNIVASIKEHIEKRFG</sequence>
<protein>
    <submittedName>
        <fullName evidence="2">START domain protein</fullName>
    </submittedName>
</protein>
<feature type="domain" description="START" evidence="1">
    <location>
        <begin position="14"/>
        <end position="95"/>
    </location>
</feature>
<dbReference type="EMBL" id="AGQS02006069">
    <property type="protein sequence ID" value="KYF38515.1"/>
    <property type="molecule type" value="Genomic_DNA"/>
</dbReference>
<name>A0A139XIA4_TOXGO</name>
<dbReference type="Gene3D" id="3.30.530.20">
    <property type="match status" value="1"/>
</dbReference>
<dbReference type="Pfam" id="PF01852">
    <property type="entry name" value="START"/>
    <property type="match status" value="1"/>
</dbReference>
<evidence type="ECO:0000313" key="3">
    <source>
        <dbReference type="Proteomes" id="UP000074247"/>
    </source>
</evidence>
<comment type="caution">
    <text evidence="2">The sequence shown here is derived from an EMBL/GenBank/DDBJ whole genome shotgun (WGS) entry which is preliminary data.</text>
</comment>
<dbReference type="AlphaFoldDB" id="A0A139XIA4"/>
<dbReference type="Proteomes" id="UP000074247">
    <property type="component" value="Unassembled WGS sequence"/>
</dbReference>
<dbReference type="GO" id="GO:0008289">
    <property type="term" value="F:lipid binding"/>
    <property type="evidence" value="ECO:0007669"/>
    <property type="project" value="InterPro"/>
</dbReference>
<dbReference type="VEuPathDB" id="ToxoDB:TGARI_372400"/>